<name>A0A398BDY3_9BACI</name>
<sequence>MSCHCGYARIVKSMCSVFEIEAAIAKYLKSIRLSLTAVDKTIRNQEPEELILSINHSILPAIRAAASLQKHTYKKFVDFAESFDTDQGEKFLLVITALFQQCKTGKDLSEQVYELMKTVKRSHSSSKLKSGITEILEDMEITEKKWVQKIGNLGGWKKDNNHGKVWTVKPVKKNTHNRRR</sequence>
<dbReference type="Proteomes" id="UP000265816">
    <property type="component" value="Unassembled WGS sequence"/>
</dbReference>
<comment type="caution">
    <text evidence="1">The sequence shown here is derived from an EMBL/GenBank/DDBJ whole genome shotgun (WGS) entry which is preliminary data.</text>
</comment>
<keyword evidence="2" id="KW-1185">Reference proteome</keyword>
<evidence type="ECO:0000313" key="2">
    <source>
        <dbReference type="Proteomes" id="UP000265816"/>
    </source>
</evidence>
<dbReference type="EMBL" id="QWVT01000015">
    <property type="protein sequence ID" value="RID85783.1"/>
    <property type="molecule type" value="Genomic_DNA"/>
</dbReference>
<accession>A0A398BDY3</accession>
<organism evidence="1 2">
    <name type="scientific">Mesobacillus zeae</name>
    <dbReference type="NCBI Taxonomy" id="1917180"/>
    <lineage>
        <taxon>Bacteria</taxon>
        <taxon>Bacillati</taxon>
        <taxon>Bacillota</taxon>
        <taxon>Bacilli</taxon>
        <taxon>Bacillales</taxon>
        <taxon>Bacillaceae</taxon>
        <taxon>Mesobacillus</taxon>
    </lineage>
</organism>
<dbReference type="AlphaFoldDB" id="A0A398BDY3"/>
<dbReference type="RefSeq" id="WP_119112636.1">
    <property type="nucleotide sequence ID" value="NZ_CBCSEO010000002.1"/>
</dbReference>
<protein>
    <submittedName>
        <fullName evidence="1">Uncharacterized protein</fullName>
    </submittedName>
</protein>
<gene>
    <name evidence="1" type="ORF">D1970_09625</name>
</gene>
<proteinExistence type="predicted"/>
<reference evidence="1 2" key="1">
    <citation type="submission" date="2018-08" db="EMBL/GenBank/DDBJ databases">
        <title>Bacillus jemisoniae sp. nov., Bacillus chryseoplanitiae sp. nov., Bacillus resnikiae sp. nov., and Bacillus frankliniae sp. nov., isolated from Viking spacecraft and associated surfaces.</title>
        <authorList>
            <person name="Seuylemezian A."/>
            <person name="Vaishampayan P."/>
        </authorList>
    </citation>
    <scope>NUCLEOTIDE SEQUENCE [LARGE SCALE GENOMIC DNA]</scope>
    <source>
        <strain evidence="1 2">JJ-247</strain>
    </source>
</reference>
<evidence type="ECO:0000313" key="1">
    <source>
        <dbReference type="EMBL" id="RID85783.1"/>
    </source>
</evidence>